<comment type="caution">
    <text evidence="4">The sequence shown here is derived from an EMBL/GenBank/DDBJ whole genome shotgun (WGS) entry which is preliminary data.</text>
</comment>
<dbReference type="InterPro" id="IPR026045">
    <property type="entry name" value="Ferric-bd"/>
</dbReference>
<evidence type="ECO:0000256" key="2">
    <source>
        <dbReference type="ARBA" id="ARBA00022729"/>
    </source>
</evidence>
<dbReference type="Proteomes" id="UP001423409">
    <property type="component" value="Unassembled WGS sequence"/>
</dbReference>
<dbReference type="Pfam" id="PF01547">
    <property type="entry name" value="SBP_bac_1"/>
    <property type="match status" value="1"/>
</dbReference>
<dbReference type="SUPFAM" id="SSF53850">
    <property type="entry name" value="Periplasmic binding protein-like II"/>
    <property type="match status" value="1"/>
</dbReference>
<dbReference type="PIRSF" id="PIRSF002825">
    <property type="entry name" value="CfbpA"/>
    <property type="match status" value="1"/>
</dbReference>
<protein>
    <submittedName>
        <fullName evidence="4">Iron-utilization periplasmic protein</fullName>
    </submittedName>
</protein>
<evidence type="ECO:0000256" key="1">
    <source>
        <dbReference type="ARBA" id="ARBA00008520"/>
    </source>
</evidence>
<evidence type="ECO:0000256" key="3">
    <source>
        <dbReference type="SAM" id="SignalP"/>
    </source>
</evidence>
<feature type="signal peptide" evidence="3">
    <location>
        <begin position="1"/>
        <end position="36"/>
    </location>
</feature>
<keyword evidence="2 3" id="KW-0732">Signal</keyword>
<feature type="chain" id="PRO_5045589915" evidence="3">
    <location>
        <begin position="37"/>
        <end position="348"/>
    </location>
</feature>
<dbReference type="PANTHER" id="PTHR30006:SF15">
    <property type="entry name" value="IRON-UTILIZATION PERIPLASMIC PROTEIN"/>
    <property type="match status" value="1"/>
</dbReference>
<gene>
    <name evidence="4" type="primary">fbpA</name>
    <name evidence="4" type="ORF">Dcae01_02026</name>
</gene>
<sequence>MGRLYLINPTYLLRIKAMKRTLLAVTTLLLAGTSLAQTKTLTVYSGRAKTFVDPVVQQFERQTGIKVNVRYGTDAQLVAAIREEGSKSPADVFWGNSMGALGELAEEGRFTKLGTALTRNVSSDYLPDNRAWVPTTVRFRTLAYNTGKIKPEQLPESILDLPKMTSLKGRIGWTVSYPSFQDFLGAMISRYGEATTRQWLEGMKALQPKDYKTSNVGMLEAMRAGEIDVALTNHYYIQRVNRLSYPIDTYFFKNGDIGNLGNATGAAILKTTKNSASAARFLSALIARDAQTFFLSVNFEYPVIGNILQPTTMLPYSDVVKRSPRIDPTVLPKNIDKAQKLLRDAGLL</sequence>
<dbReference type="PANTHER" id="PTHR30006">
    <property type="entry name" value="THIAMINE-BINDING PERIPLASMIC PROTEIN-RELATED"/>
    <property type="match status" value="1"/>
</dbReference>
<comment type="similarity">
    <text evidence="1">Belongs to the bacterial solute-binding protein 1 family.</text>
</comment>
<proteinExistence type="inferred from homology"/>
<evidence type="ECO:0000313" key="5">
    <source>
        <dbReference type="Proteomes" id="UP001423409"/>
    </source>
</evidence>
<organism evidence="4 5">
    <name type="scientific">Deinococcus caeni</name>
    <dbReference type="NCBI Taxonomy" id="569127"/>
    <lineage>
        <taxon>Bacteria</taxon>
        <taxon>Thermotogati</taxon>
        <taxon>Deinococcota</taxon>
        <taxon>Deinococci</taxon>
        <taxon>Deinococcales</taxon>
        <taxon>Deinococcaceae</taxon>
        <taxon>Deinococcus</taxon>
    </lineage>
</organism>
<name>A0ABP9UDV9_9DEIO</name>
<reference evidence="4 5" key="1">
    <citation type="submission" date="2024-02" db="EMBL/GenBank/DDBJ databases">
        <title>Deinococcus caeni NBRC 101312.</title>
        <authorList>
            <person name="Ichikawa N."/>
            <person name="Katano-Makiyama Y."/>
            <person name="Hidaka K."/>
        </authorList>
    </citation>
    <scope>NUCLEOTIDE SEQUENCE [LARGE SCALE GENOMIC DNA]</scope>
    <source>
        <strain evidence="4 5">NBRC 101312</strain>
    </source>
</reference>
<evidence type="ECO:0000313" key="4">
    <source>
        <dbReference type="EMBL" id="GAA5440512.1"/>
    </source>
</evidence>
<dbReference type="InterPro" id="IPR006059">
    <property type="entry name" value="SBP"/>
</dbReference>
<accession>A0ABP9UDV9</accession>
<dbReference type="EMBL" id="BAABQU010000022">
    <property type="protein sequence ID" value="GAA5440512.1"/>
    <property type="molecule type" value="Genomic_DNA"/>
</dbReference>
<keyword evidence="5" id="KW-1185">Reference proteome</keyword>
<dbReference type="Gene3D" id="3.40.190.10">
    <property type="entry name" value="Periplasmic binding protein-like II"/>
    <property type="match status" value="2"/>
</dbReference>